<dbReference type="AlphaFoldDB" id="A0A370BEN2"/>
<comment type="caution">
    <text evidence="2">The sequence shown here is derived from an EMBL/GenBank/DDBJ whole genome shotgun (WGS) entry which is preliminary data.</text>
</comment>
<gene>
    <name evidence="2" type="ORF">DVH02_06885</name>
</gene>
<evidence type="ECO:0000313" key="3">
    <source>
        <dbReference type="Proteomes" id="UP000253741"/>
    </source>
</evidence>
<dbReference type="GO" id="GO:0031177">
    <property type="term" value="F:phosphopantetheine binding"/>
    <property type="evidence" value="ECO:0007669"/>
    <property type="project" value="TreeGrafter"/>
</dbReference>
<dbReference type="GO" id="GO:0044550">
    <property type="term" value="P:secondary metabolite biosynthetic process"/>
    <property type="evidence" value="ECO:0007669"/>
    <property type="project" value="TreeGrafter"/>
</dbReference>
<dbReference type="Pfam" id="PF00501">
    <property type="entry name" value="AMP-binding"/>
    <property type="match status" value="1"/>
</dbReference>
<feature type="non-terminal residue" evidence="2">
    <location>
        <position position="59"/>
    </location>
</feature>
<dbReference type="InterPro" id="IPR042099">
    <property type="entry name" value="ANL_N_sf"/>
</dbReference>
<dbReference type="Proteomes" id="UP000253741">
    <property type="component" value="Unassembled WGS sequence"/>
</dbReference>
<proteinExistence type="predicted"/>
<protein>
    <recommendedName>
        <fullName evidence="1">AMP-dependent synthetase/ligase domain-containing protein</fullName>
    </recommendedName>
</protein>
<keyword evidence="3" id="KW-1185">Reference proteome</keyword>
<dbReference type="PANTHER" id="PTHR45527">
    <property type="entry name" value="NONRIBOSOMAL PEPTIDE SYNTHETASE"/>
    <property type="match status" value="1"/>
</dbReference>
<dbReference type="GO" id="GO:0043041">
    <property type="term" value="P:amino acid activation for nonribosomal peptide biosynthetic process"/>
    <property type="evidence" value="ECO:0007669"/>
    <property type="project" value="TreeGrafter"/>
</dbReference>
<dbReference type="EMBL" id="QQNA01000039">
    <property type="protein sequence ID" value="RDG38849.1"/>
    <property type="molecule type" value="Genomic_DNA"/>
</dbReference>
<dbReference type="PANTHER" id="PTHR45527:SF1">
    <property type="entry name" value="FATTY ACID SYNTHASE"/>
    <property type="match status" value="1"/>
</dbReference>
<dbReference type="SUPFAM" id="SSF56801">
    <property type="entry name" value="Acetyl-CoA synthetase-like"/>
    <property type="match status" value="1"/>
</dbReference>
<sequence>MEGMAGLTGRHLHLVFESACDRTPRAPALEYAHHTLTYAELDARANRLAHHLRARRVRR</sequence>
<feature type="domain" description="AMP-dependent synthetase/ligase" evidence="1">
    <location>
        <begin position="16"/>
        <end position="58"/>
    </location>
</feature>
<evidence type="ECO:0000259" key="1">
    <source>
        <dbReference type="Pfam" id="PF00501"/>
    </source>
</evidence>
<evidence type="ECO:0000313" key="2">
    <source>
        <dbReference type="EMBL" id="RDG38849.1"/>
    </source>
</evidence>
<name>A0A370BEN2_9ACTN</name>
<dbReference type="InterPro" id="IPR000873">
    <property type="entry name" value="AMP-dep_synth/lig_dom"/>
</dbReference>
<organism evidence="2 3">
    <name type="scientific">Streptomyces corynorhini</name>
    <dbReference type="NCBI Taxonomy" id="2282652"/>
    <lineage>
        <taxon>Bacteria</taxon>
        <taxon>Bacillati</taxon>
        <taxon>Actinomycetota</taxon>
        <taxon>Actinomycetes</taxon>
        <taxon>Kitasatosporales</taxon>
        <taxon>Streptomycetaceae</taxon>
        <taxon>Streptomyces</taxon>
    </lineage>
</organism>
<dbReference type="GO" id="GO:0005829">
    <property type="term" value="C:cytosol"/>
    <property type="evidence" value="ECO:0007669"/>
    <property type="project" value="TreeGrafter"/>
</dbReference>
<accession>A0A370BEN2</accession>
<reference evidence="2 3" key="1">
    <citation type="submission" date="2018-07" db="EMBL/GenBank/DDBJ databases">
        <title>Streptomyces species from bats.</title>
        <authorList>
            <person name="Dunlap C."/>
        </authorList>
    </citation>
    <scope>NUCLEOTIDE SEQUENCE [LARGE SCALE GENOMIC DNA]</scope>
    <source>
        <strain evidence="2 3">AC230</strain>
    </source>
</reference>
<dbReference type="Gene3D" id="3.40.50.12780">
    <property type="entry name" value="N-terminal domain of ligase-like"/>
    <property type="match status" value="1"/>
</dbReference>